<gene>
    <name evidence="3" type="ORF">ENE75_22775</name>
</gene>
<dbReference type="EMBL" id="SACT01000010">
    <property type="protein sequence ID" value="RVT48509.1"/>
    <property type="molecule type" value="Genomic_DNA"/>
</dbReference>
<evidence type="ECO:0000256" key="1">
    <source>
        <dbReference type="ARBA" id="ARBA00022723"/>
    </source>
</evidence>
<dbReference type="RefSeq" id="WP_128201001.1">
    <property type="nucleotide sequence ID" value="NZ_SACT01000010.1"/>
</dbReference>
<keyword evidence="1" id="KW-0479">Metal-binding</keyword>
<evidence type="ECO:0000313" key="3">
    <source>
        <dbReference type="EMBL" id="RVT48509.1"/>
    </source>
</evidence>
<evidence type="ECO:0000259" key="2">
    <source>
        <dbReference type="Pfam" id="PF01557"/>
    </source>
</evidence>
<dbReference type="GO" id="GO:0016853">
    <property type="term" value="F:isomerase activity"/>
    <property type="evidence" value="ECO:0007669"/>
    <property type="project" value="UniProtKB-KW"/>
</dbReference>
<dbReference type="Pfam" id="PF01557">
    <property type="entry name" value="FAA_hydrolase"/>
    <property type="match status" value="1"/>
</dbReference>
<evidence type="ECO:0000313" key="4">
    <source>
        <dbReference type="Proteomes" id="UP000288178"/>
    </source>
</evidence>
<dbReference type="OrthoDB" id="9805307at2"/>
<dbReference type="Gene3D" id="3.90.850.10">
    <property type="entry name" value="Fumarylacetoacetase-like, C-terminal domain"/>
    <property type="match status" value="1"/>
</dbReference>
<accession>A0A3S2TMY3</accession>
<feature type="domain" description="Fumarylacetoacetase-like C-terminal" evidence="2">
    <location>
        <begin position="18"/>
        <end position="216"/>
    </location>
</feature>
<keyword evidence="4" id="KW-1185">Reference proteome</keyword>
<dbReference type="InterPro" id="IPR036663">
    <property type="entry name" value="Fumarylacetoacetase_C_sf"/>
</dbReference>
<protein>
    <submittedName>
        <fullName evidence="3">2-hydroxyhepta-2,4-diene-1,7-dioate isomerase</fullName>
    </submittedName>
</protein>
<keyword evidence="3" id="KW-0413">Isomerase</keyword>
<name>A0A3S2TMY3_9BURK</name>
<dbReference type="SUPFAM" id="SSF56529">
    <property type="entry name" value="FAH"/>
    <property type="match status" value="1"/>
</dbReference>
<sequence>MTPDLAIAVPPYRLSGVVYGTLLNDPATLAALGDAVHAAPYKAPPKAPVLYLKPRHTQAPSGADVAVPACGSLEIGATLGLVIGHTACRVSEGDALAHVAGVLLVADLCLPHAAWYRPSVRLRARDGSCLLGPVVAPAARVPDPNAVELSVRVDGEVVQTVRFDGLVRSASRLLQDVTEFMTLRPGDVLLLGLIAGAPQARAGQNFTIEAAGLGALGRLEGRLVAEAADTAEAHP</sequence>
<dbReference type="AlphaFoldDB" id="A0A3S2TMY3"/>
<organism evidence="3 4">
    <name type="scientific">Rubrivivax albus</name>
    <dbReference type="NCBI Taxonomy" id="2499835"/>
    <lineage>
        <taxon>Bacteria</taxon>
        <taxon>Pseudomonadati</taxon>
        <taxon>Pseudomonadota</taxon>
        <taxon>Betaproteobacteria</taxon>
        <taxon>Burkholderiales</taxon>
        <taxon>Sphaerotilaceae</taxon>
        <taxon>Rubrivivax</taxon>
    </lineage>
</organism>
<dbReference type="PANTHER" id="PTHR11820">
    <property type="entry name" value="ACYLPYRUVASE"/>
    <property type="match status" value="1"/>
</dbReference>
<dbReference type="Proteomes" id="UP000288178">
    <property type="component" value="Unassembled WGS sequence"/>
</dbReference>
<dbReference type="InterPro" id="IPR011234">
    <property type="entry name" value="Fumarylacetoacetase-like_C"/>
</dbReference>
<proteinExistence type="predicted"/>
<dbReference type="PANTHER" id="PTHR11820:SF114">
    <property type="entry name" value="4-HYDROXYPHENYLACETATE CATABOLISM PROTEIN"/>
    <property type="match status" value="1"/>
</dbReference>
<reference evidence="3 4" key="1">
    <citation type="submission" date="2019-01" db="EMBL/GenBank/DDBJ databases">
        <authorList>
            <person name="Chen W.-M."/>
        </authorList>
    </citation>
    <scope>NUCLEOTIDE SEQUENCE [LARGE SCALE GENOMIC DNA]</scope>
    <source>
        <strain evidence="3 4">ICH-3</strain>
    </source>
</reference>
<dbReference type="GO" id="GO:0046872">
    <property type="term" value="F:metal ion binding"/>
    <property type="evidence" value="ECO:0007669"/>
    <property type="project" value="UniProtKB-KW"/>
</dbReference>
<comment type="caution">
    <text evidence="3">The sequence shown here is derived from an EMBL/GenBank/DDBJ whole genome shotgun (WGS) entry which is preliminary data.</text>
</comment>